<dbReference type="Proteomes" id="UP001358586">
    <property type="component" value="Chromosome 10"/>
</dbReference>
<protein>
    <recommendedName>
        <fullName evidence="1">RNase H type-1 domain-containing protein</fullName>
    </recommendedName>
</protein>
<comment type="caution">
    <text evidence="2">The sequence shown here is derived from an EMBL/GenBank/DDBJ whole genome shotgun (WGS) entry which is preliminary data.</text>
</comment>
<organism evidence="2 3">
    <name type="scientific">Gossypium arboreum</name>
    <name type="common">Tree cotton</name>
    <name type="synonym">Gossypium nanking</name>
    <dbReference type="NCBI Taxonomy" id="29729"/>
    <lineage>
        <taxon>Eukaryota</taxon>
        <taxon>Viridiplantae</taxon>
        <taxon>Streptophyta</taxon>
        <taxon>Embryophyta</taxon>
        <taxon>Tracheophyta</taxon>
        <taxon>Spermatophyta</taxon>
        <taxon>Magnoliopsida</taxon>
        <taxon>eudicotyledons</taxon>
        <taxon>Gunneridae</taxon>
        <taxon>Pentapetalae</taxon>
        <taxon>rosids</taxon>
        <taxon>malvids</taxon>
        <taxon>Malvales</taxon>
        <taxon>Malvaceae</taxon>
        <taxon>Malvoideae</taxon>
        <taxon>Gossypium</taxon>
    </lineage>
</organism>
<dbReference type="Pfam" id="PF13456">
    <property type="entry name" value="RVT_3"/>
    <property type="match status" value="1"/>
</dbReference>
<dbReference type="PANTHER" id="PTHR33156:SF59">
    <property type="entry name" value="PROTEIN NUCLEAR FUSION DEFECTIVE 6, CHLOROPLASTIC_MITOCHONDRIAL-LIKE"/>
    <property type="match status" value="1"/>
</dbReference>
<dbReference type="InterPro" id="IPR002156">
    <property type="entry name" value="RNaseH_domain"/>
</dbReference>
<name>A0ABR0NAZ6_GOSAR</name>
<feature type="domain" description="RNase H type-1" evidence="1">
    <location>
        <begin position="19"/>
        <end position="83"/>
    </location>
</feature>
<gene>
    <name evidence="2" type="ORF">PVK06_033288</name>
</gene>
<accession>A0ABR0NAZ6</accession>
<evidence type="ECO:0000313" key="3">
    <source>
        <dbReference type="Proteomes" id="UP001358586"/>
    </source>
</evidence>
<dbReference type="EMBL" id="JARKNE010000010">
    <property type="protein sequence ID" value="KAK5792174.1"/>
    <property type="molecule type" value="Genomic_DNA"/>
</dbReference>
<reference evidence="2 3" key="1">
    <citation type="submission" date="2023-03" db="EMBL/GenBank/DDBJ databases">
        <title>WGS of Gossypium arboreum.</title>
        <authorList>
            <person name="Yu D."/>
        </authorList>
    </citation>
    <scope>NUCLEOTIDE SEQUENCE [LARGE SCALE GENOMIC DNA]</scope>
    <source>
        <tissue evidence="2">Leaf</tissue>
    </source>
</reference>
<sequence length="240" mass="26586">MGGKELVHASGASFFPSRSWNVETRSATCEAIVHDHEGLVLAGFTCSIAEAFGTPLAEAVALACAVQKAIEKSFYRIILEFDVVSFSFAYRSINQKKEYPRVELDLQEPYDHIHRKTVRFAKTPRKPKTLQPQNTKTLQYLPPKMSAARSVLRSAATRATAAARLAGATKSMPRPACSPFRISKQNPFPARIFRSPVEMSCCVETLLPYHTATASALLTSMLSVSRRRSNWTAEDCNDDV</sequence>
<evidence type="ECO:0000259" key="1">
    <source>
        <dbReference type="Pfam" id="PF13456"/>
    </source>
</evidence>
<proteinExistence type="predicted"/>
<dbReference type="InterPro" id="IPR043459">
    <property type="entry name" value="NFD6/NOXY2-like"/>
</dbReference>
<evidence type="ECO:0000313" key="2">
    <source>
        <dbReference type="EMBL" id="KAK5792174.1"/>
    </source>
</evidence>
<keyword evidence="3" id="KW-1185">Reference proteome</keyword>
<dbReference type="PANTHER" id="PTHR33156">
    <property type="entry name" value="OS02G0230000 PROTEIN"/>
    <property type="match status" value="1"/>
</dbReference>